<evidence type="ECO:0000256" key="2">
    <source>
        <dbReference type="ARBA" id="ARBA00022679"/>
    </source>
</evidence>
<dbReference type="InterPro" id="IPR000845">
    <property type="entry name" value="Nucleoside_phosphorylase_d"/>
</dbReference>
<accession>C1DWW5</accession>
<reference evidence="6 7" key="1">
    <citation type="journal article" date="2009" name="J. Bacteriol.">
        <title>Complete and draft genome sequences of six members of the Aquificales.</title>
        <authorList>
            <person name="Reysenbach A.L."/>
            <person name="Hamamura N."/>
            <person name="Podar M."/>
            <person name="Griffiths E."/>
            <person name="Ferreira S."/>
            <person name="Hochstein R."/>
            <person name="Heidelberg J."/>
            <person name="Johnson J."/>
            <person name="Mead D."/>
            <person name="Pohorille A."/>
            <person name="Sarmiento M."/>
            <person name="Schweighofer K."/>
            <person name="Seshadri R."/>
            <person name="Voytek M.A."/>
        </authorList>
    </citation>
    <scope>NUCLEOTIDE SEQUENCE [LARGE SCALE GENOMIC DNA]</scope>
    <source>
        <strain evidence="7">Az-Fu1 / DSM 15241 / OCM 825</strain>
    </source>
</reference>
<feature type="binding site" evidence="4">
    <location>
        <begin position="225"/>
        <end position="227"/>
    </location>
    <ligand>
        <name>substrate</name>
    </ligand>
</feature>
<protein>
    <recommendedName>
        <fullName evidence="4">Probable 6-oxopurine nucleoside phosphorylase</fullName>
        <ecNumber evidence="4">2.4.2.1</ecNumber>
    </recommendedName>
    <alternativeName>
        <fullName evidence="4">Purine nucleoside phosphorylase</fullName>
        <shortName evidence="4">PNP</shortName>
    </alternativeName>
</protein>
<keyword evidence="1 4" id="KW-0328">Glycosyltransferase</keyword>
<comment type="function">
    <text evidence="4">Purine nucleoside phosphorylase which is highly specific for 6-oxopurine nucleosides. Cleaves guanosine or inosine to respective bases and sugar-1-phosphate molecules. Involved in purine salvage.</text>
</comment>
<dbReference type="Pfam" id="PF01048">
    <property type="entry name" value="PNP_UDP_1"/>
    <property type="match status" value="1"/>
</dbReference>
<evidence type="ECO:0000313" key="6">
    <source>
        <dbReference type="EMBL" id="ACN99822.1"/>
    </source>
</evidence>
<gene>
    <name evidence="6" type="primary">mtnP</name>
    <name evidence="6" type="ordered locus">SULAZ_1645</name>
</gene>
<evidence type="ECO:0000313" key="7">
    <source>
        <dbReference type="Proteomes" id="UP000001369"/>
    </source>
</evidence>
<keyword evidence="7" id="KW-1185">Reference proteome</keyword>
<dbReference type="NCBIfam" id="TIGR01694">
    <property type="entry name" value="MTAP"/>
    <property type="match status" value="1"/>
</dbReference>
<dbReference type="UniPathway" id="UPA00606"/>
<feature type="domain" description="Nucleoside phosphorylase" evidence="5">
    <location>
        <begin position="2"/>
        <end position="259"/>
    </location>
</feature>
<dbReference type="GO" id="GO:0005829">
    <property type="term" value="C:cytosol"/>
    <property type="evidence" value="ECO:0007669"/>
    <property type="project" value="TreeGrafter"/>
</dbReference>
<organism evidence="6 7">
    <name type="scientific">Sulfurihydrogenibium azorense (strain DSM 15241 / OCM 825 / Az-Fu1)</name>
    <dbReference type="NCBI Taxonomy" id="204536"/>
    <lineage>
        <taxon>Bacteria</taxon>
        <taxon>Pseudomonadati</taxon>
        <taxon>Aquificota</taxon>
        <taxon>Aquificia</taxon>
        <taxon>Aquificales</taxon>
        <taxon>Hydrogenothermaceae</taxon>
        <taxon>Sulfurihydrogenibium</taxon>
    </lineage>
</organism>
<feature type="site" description="Important for substrate specificity" evidence="4">
    <location>
        <position position="183"/>
    </location>
</feature>
<dbReference type="GO" id="GO:0006166">
    <property type="term" value="P:purine ribonucleoside salvage"/>
    <property type="evidence" value="ECO:0007669"/>
    <property type="project" value="UniProtKB-UniRule"/>
</dbReference>
<comment type="similarity">
    <text evidence="4">Belongs to the PNP/MTAP phosphorylase family. MTAP subfamily.</text>
</comment>
<feature type="site" description="Important for substrate specificity" evidence="4">
    <location>
        <position position="237"/>
    </location>
</feature>
<dbReference type="EMBL" id="CP001229">
    <property type="protein sequence ID" value="ACN99822.1"/>
    <property type="molecule type" value="Genomic_DNA"/>
</dbReference>
<dbReference type="PANTHER" id="PTHR42679:SF2">
    <property type="entry name" value="S-METHYL-5'-THIOADENOSINE PHOSPHORYLASE"/>
    <property type="match status" value="1"/>
</dbReference>
<proteinExistence type="inferred from homology"/>
<dbReference type="InterPro" id="IPR035994">
    <property type="entry name" value="Nucleoside_phosphorylase_sf"/>
</dbReference>
<comment type="catalytic activity">
    <reaction evidence="4">
        <text>a purine D-ribonucleoside + phosphate = a purine nucleobase + alpha-D-ribose 1-phosphate</text>
        <dbReference type="Rhea" id="RHEA:19805"/>
        <dbReference type="ChEBI" id="CHEBI:26386"/>
        <dbReference type="ChEBI" id="CHEBI:43474"/>
        <dbReference type="ChEBI" id="CHEBI:57720"/>
        <dbReference type="ChEBI" id="CHEBI:142355"/>
        <dbReference type="EC" id="2.4.2.1"/>
    </reaction>
</comment>
<dbReference type="RefSeq" id="WP_012675128.1">
    <property type="nucleotide sequence ID" value="NC_012438.1"/>
</dbReference>
<dbReference type="KEGG" id="saf:SULAZ_1645"/>
<dbReference type="Gene3D" id="3.40.50.1580">
    <property type="entry name" value="Nucleoside phosphorylase domain"/>
    <property type="match status" value="1"/>
</dbReference>
<evidence type="ECO:0000259" key="5">
    <source>
        <dbReference type="Pfam" id="PF01048"/>
    </source>
</evidence>
<dbReference type="FunFam" id="3.40.50.1580:FF:000012">
    <property type="entry name" value="Probable 6-oxopurine nucleoside phosphorylase"/>
    <property type="match status" value="1"/>
</dbReference>
<dbReference type="HOGENOM" id="CLU_054456_0_2_0"/>
<dbReference type="OrthoDB" id="1523230at2"/>
<comment type="subunit">
    <text evidence="4">Homohexamer. Dimer of a homotrimer.</text>
</comment>
<comment type="pathway">
    <text evidence="4">Purine metabolism; purine nucleoside salvage.</text>
</comment>
<feature type="binding site" evidence="4">
    <location>
        <position position="201"/>
    </location>
    <ligand>
        <name>substrate</name>
    </ligand>
</feature>
<comment type="miscellaneous">
    <text evidence="4">Although this enzyme belongs to the family of MTA phosphorylases based on sequence homology, it has been shown that conserved amino acid substitutions in the substrate binding pocket convert the substrate specificity of this enzyme from 6-aminopurines to 6-oxopurines.</text>
</comment>
<dbReference type="GO" id="GO:0017061">
    <property type="term" value="F:S-methyl-5-thioadenosine phosphorylase activity"/>
    <property type="evidence" value="ECO:0007669"/>
    <property type="project" value="InterPro"/>
</dbReference>
<dbReference type="PANTHER" id="PTHR42679">
    <property type="entry name" value="S-METHYL-5'-THIOADENOSINE PHOSPHORYLASE"/>
    <property type="match status" value="1"/>
</dbReference>
<keyword evidence="2 4" id="KW-0808">Transferase</keyword>
<evidence type="ECO:0000256" key="4">
    <source>
        <dbReference type="HAMAP-Rule" id="MF_01963"/>
    </source>
</evidence>
<evidence type="ECO:0000256" key="1">
    <source>
        <dbReference type="ARBA" id="ARBA00022676"/>
    </source>
</evidence>
<dbReference type="eggNOG" id="COG0005">
    <property type="taxonomic scope" value="Bacteria"/>
</dbReference>
<dbReference type="SUPFAM" id="SSF53167">
    <property type="entry name" value="Purine and uridine phosphorylases"/>
    <property type="match status" value="1"/>
</dbReference>
<feature type="binding site" evidence="4">
    <location>
        <begin position="83"/>
        <end position="84"/>
    </location>
    <ligand>
        <name>phosphate</name>
        <dbReference type="ChEBI" id="CHEBI:43474"/>
    </ligand>
</feature>
<dbReference type="STRING" id="204536.SULAZ_1645"/>
<feature type="binding site" evidence="4">
    <location>
        <position position="8"/>
    </location>
    <ligand>
        <name>phosphate</name>
        <dbReference type="ChEBI" id="CHEBI:43474"/>
    </ligand>
</feature>
<dbReference type="EC" id="2.4.2.1" evidence="4"/>
<dbReference type="Proteomes" id="UP000001369">
    <property type="component" value="Chromosome"/>
</dbReference>
<dbReference type="AlphaFoldDB" id="C1DWW5"/>
<feature type="binding site" evidence="4">
    <location>
        <position position="202"/>
    </location>
    <ligand>
        <name>phosphate</name>
        <dbReference type="ChEBI" id="CHEBI:43474"/>
    </ligand>
</feature>
<sequence length="279" mass="31085">MLGIIGGSGLYDVEGLKIIEEVSVSTPFGDPSDKYILAEYKGKKAVFLPRHGKGHKYPPHLINYRANIWGFRKLGVNKILSISAVGGINPLLKPGDFVISDQFIDFTKSRVSTFYEGILSKEDDTDFQDEVKQFLKDKRVVHIDVTNPFCPHMRSLIKDICEEKGYRHHTKGCYVATEGPRLETSAEIKMLSLIGGDIVGMTLVPEIVLARELNIHFASVNIVTNLAAGISQHNLTSEEVIDMMKEKTEDIKHLILEFIDKLPQQLNCSCGEVLSKAAI</sequence>
<dbReference type="InterPro" id="IPR010044">
    <property type="entry name" value="MTAP"/>
</dbReference>
<keyword evidence="3 4" id="KW-0660">Purine salvage</keyword>
<dbReference type="CDD" id="cd09010">
    <property type="entry name" value="MTAP_SsMTAPII_like_MTIP"/>
    <property type="match status" value="1"/>
</dbReference>
<dbReference type="HAMAP" id="MF_01963">
    <property type="entry name" value="MTAP"/>
    <property type="match status" value="1"/>
</dbReference>
<dbReference type="GO" id="GO:0019509">
    <property type="term" value="P:L-methionine salvage from methylthioadenosine"/>
    <property type="evidence" value="ECO:0007669"/>
    <property type="project" value="TreeGrafter"/>
</dbReference>
<dbReference type="NCBIfam" id="NF006599">
    <property type="entry name" value="PRK09136.1"/>
    <property type="match status" value="1"/>
</dbReference>
<feature type="binding site" evidence="4">
    <location>
        <begin position="50"/>
        <end position="51"/>
    </location>
    <ligand>
        <name>phosphate</name>
        <dbReference type="ChEBI" id="CHEBI:43474"/>
    </ligand>
</feature>
<name>C1DWW5_SULAA</name>
<evidence type="ECO:0000256" key="3">
    <source>
        <dbReference type="ARBA" id="ARBA00022726"/>
    </source>
</evidence>